<feature type="transmembrane region" description="Helical" evidence="5">
    <location>
        <begin position="381"/>
        <end position="403"/>
    </location>
</feature>
<sequence>MSRNTKNLLLSFIAPILILMLKPLGITLAQSIVLSTLIFTITVWVNNAIHKSAASVIALILFYWFGHPALPKLLQFPLSENFILIVFSFVFSQGIANSGLAELLIEPFLIRNAKTKYKLLAIIYLLAFIMIFVIPQPFSRVIILSHIFYQYFNKMQLDKGVQNVLMFAVFLFSMFINMTMIRGDIILNNALLTMSNQPITELTWIKWMALPSLIYCILALLLFSKIFHNELLSYQHKAGTISHKTKVSLSPQNKKHLIAILIILIAWATEDLHGISGTYVVTLGTLAMIPLGLVNKSDSKAINIHLLIFLTAAFAIGPVMTASGLADVLFSRFTAFFPAQFNTLYATVILAVTTVLHMILGSNVTTMSVVIPGLMTTSSGIASPIVIMFLIFIAVCGHIILPFHNVIILLGNGSGYYENKTVIKYGIALLPLMLLSALFVYLPWWRFMT</sequence>
<feature type="transmembrane region" description="Helical" evidence="5">
    <location>
        <begin position="164"/>
        <end position="187"/>
    </location>
</feature>
<reference evidence="6 7" key="1">
    <citation type="submission" date="2021-05" db="EMBL/GenBank/DDBJ databases">
        <title>Fusibacter ferrireducens sp. nov., an anaerobic, sulfur- and Fe-reducing bacterium isolated from the mangrove sediment.</title>
        <authorList>
            <person name="Qiu D."/>
        </authorList>
    </citation>
    <scope>NUCLEOTIDE SEQUENCE [LARGE SCALE GENOMIC DNA]</scope>
    <source>
        <strain evidence="6 7">DSM 12116</strain>
    </source>
</reference>
<name>A0ABS5PNJ4_9FIRM</name>
<evidence type="ECO:0000256" key="5">
    <source>
        <dbReference type="SAM" id="Phobius"/>
    </source>
</evidence>
<feature type="transmembrane region" description="Helical" evidence="5">
    <location>
        <begin position="82"/>
        <end position="101"/>
    </location>
</feature>
<dbReference type="Proteomes" id="UP000746471">
    <property type="component" value="Unassembled WGS sequence"/>
</dbReference>
<feature type="transmembrane region" description="Helical" evidence="5">
    <location>
        <begin position="53"/>
        <end position="70"/>
    </location>
</feature>
<dbReference type="EMBL" id="JAHBCL010000012">
    <property type="protein sequence ID" value="MBS7526738.1"/>
    <property type="molecule type" value="Genomic_DNA"/>
</dbReference>
<accession>A0ABS5PNJ4</accession>
<dbReference type="Pfam" id="PF00939">
    <property type="entry name" value="Na_sulph_symp"/>
    <property type="match status" value="1"/>
</dbReference>
<dbReference type="PANTHER" id="PTHR43652">
    <property type="entry name" value="BASIC AMINO ACID ANTIPORTER YFCC-RELATED"/>
    <property type="match status" value="1"/>
</dbReference>
<gene>
    <name evidence="6" type="ORF">KHM83_08615</name>
</gene>
<feature type="transmembrane region" description="Helical" evidence="5">
    <location>
        <begin position="423"/>
        <end position="444"/>
    </location>
</feature>
<comment type="caution">
    <text evidence="6">The sequence shown here is derived from an EMBL/GenBank/DDBJ whole genome shotgun (WGS) entry which is preliminary data.</text>
</comment>
<dbReference type="InterPro" id="IPR051679">
    <property type="entry name" value="DASS-Related_Transporters"/>
</dbReference>
<feature type="transmembrane region" description="Helical" evidence="5">
    <location>
        <begin position="207"/>
        <end position="227"/>
    </location>
</feature>
<feature type="transmembrane region" description="Helical" evidence="5">
    <location>
        <begin position="306"/>
        <end position="330"/>
    </location>
</feature>
<feature type="transmembrane region" description="Helical" evidence="5">
    <location>
        <begin position="275"/>
        <end position="294"/>
    </location>
</feature>
<keyword evidence="2 5" id="KW-0812">Transmembrane</keyword>
<evidence type="ECO:0000313" key="7">
    <source>
        <dbReference type="Proteomes" id="UP000746471"/>
    </source>
</evidence>
<feature type="transmembrane region" description="Helical" evidence="5">
    <location>
        <begin position="342"/>
        <end position="360"/>
    </location>
</feature>
<protein>
    <submittedName>
        <fullName evidence="6">Anion permease</fullName>
    </submittedName>
</protein>
<keyword evidence="3 5" id="KW-1133">Transmembrane helix</keyword>
<evidence type="ECO:0000256" key="4">
    <source>
        <dbReference type="ARBA" id="ARBA00023136"/>
    </source>
</evidence>
<dbReference type="PANTHER" id="PTHR43652:SF2">
    <property type="entry name" value="BASIC AMINO ACID ANTIPORTER YFCC-RELATED"/>
    <property type="match status" value="1"/>
</dbReference>
<organism evidence="6 7">
    <name type="scientific">Fusibacter paucivorans</name>
    <dbReference type="NCBI Taxonomy" id="76009"/>
    <lineage>
        <taxon>Bacteria</taxon>
        <taxon>Bacillati</taxon>
        <taxon>Bacillota</taxon>
        <taxon>Clostridia</taxon>
        <taxon>Eubacteriales</taxon>
        <taxon>Eubacteriales Family XII. Incertae Sedis</taxon>
        <taxon>Fusibacter</taxon>
    </lineage>
</organism>
<evidence type="ECO:0000256" key="1">
    <source>
        <dbReference type="ARBA" id="ARBA00004141"/>
    </source>
</evidence>
<dbReference type="InterPro" id="IPR001898">
    <property type="entry name" value="SLC13A/DASS"/>
</dbReference>
<keyword evidence="7" id="KW-1185">Reference proteome</keyword>
<proteinExistence type="predicted"/>
<keyword evidence="4 5" id="KW-0472">Membrane</keyword>
<evidence type="ECO:0000256" key="3">
    <source>
        <dbReference type="ARBA" id="ARBA00022989"/>
    </source>
</evidence>
<evidence type="ECO:0000256" key="2">
    <source>
        <dbReference type="ARBA" id="ARBA00022692"/>
    </source>
</evidence>
<feature type="transmembrane region" description="Helical" evidence="5">
    <location>
        <begin position="121"/>
        <end position="143"/>
    </location>
</feature>
<evidence type="ECO:0000313" key="6">
    <source>
        <dbReference type="EMBL" id="MBS7526738.1"/>
    </source>
</evidence>
<comment type="subcellular location">
    <subcellularLocation>
        <location evidence="1">Membrane</location>
        <topology evidence="1">Multi-pass membrane protein</topology>
    </subcellularLocation>
</comment>
<dbReference type="RefSeq" id="WP_213236595.1">
    <property type="nucleotide sequence ID" value="NZ_JAHBCL010000012.1"/>
</dbReference>